<dbReference type="Proteomes" id="UP001558613">
    <property type="component" value="Unassembled WGS sequence"/>
</dbReference>
<evidence type="ECO:0000313" key="1">
    <source>
        <dbReference type="EMBL" id="KAL1248848.1"/>
    </source>
</evidence>
<keyword evidence="2" id="KW-1185">Reference proteome</keyword>
<proteinExistence type="predicted"/>
<reference evidence="1 2" key="1">
    <citation type="submission" date="2023-09" db="EMBL/GenBank/DDBJ databases">
        <authorList>
            <person name="Wang M."/>
        </authorList>
    </citation>
    <scope>NUCLEOTIDE SEQUENCE [LARGE SCALE GENOMIC DNA]</scope>
    <source>
        <strain evidence="1">GT-2023</strain>
        <tissue evidence="1">Liver</tissue>
    </source>
</reference>
<name>A0ABR3L7N9_9TELE</name>
<dbReference type="EMBL" id="JAYMGO010000024">
    <property type="protein sequence ID" value="KAL1248848.1"/>
    <property type="molecule type" value="Genomic_DNA"/>
</dbReference>
<accession>A0ABR3L7N9</accession>
<evidence type="ECO:0000313" key="2">
    <source>
        <dbReference type="Proteomes" id="UP001558613"/>
    </source>
</evidence>
<protein>
    <submittedName>
        <fullName evidence="1">Uncharacterized protein</fullName>
    </submittedName>
</protein>
<sequence>MEGQDKTLERVAMMREDSKTMAMLQRGSGLAGILWRGSGVEDTTNTGLAIFSVGYAGIHGWSSSLATGACPILPPPKNI</sequence>
<comment type="caution">
    <text evidence="1">The sequence shown here is derived from an EMBL/GenBank/DDBJ whole genome shotgun (WGS) entry which is preliminary data.</text>
</comment>
<organism evidence="1 2">
    <name type="scientific">Cirrhinus molitorella</name>
    <name type="common">mud carp</name>
    <dbReference type="NCBI Taxonomy" id="172907"/>
    <lineage>
        <taxon>Eukaryota</taxon>
        <taxon>Metazoa</taxon>
        <taxon>Chordata</taxon>
        <taxon>Craniata</taxon>
        <taxon>Vertebrata</taxon>
        <taxon>Euteleostomi</taxon>
        <taxon>Actinopterygii</taxon>
        <taxon>Neopterygii</taxon>
        <taxon>Teleostei</taxon>
        <taxon>Ostariophysi</taxon>
        <taxon>Cypriniformes</taxon>
        <taxon>Cyprinidae</taxon>
        <taxon>Labeoninae</taxon>
        <taxon>Labeonini</taxon>
        <taxon>Cirrhinus</taxon>
    </lineage>
</organism>
<gene>
    <name evidence="1" type="ORF">QQF64_022166</name>
</gene>